<evidence type="ECO:0000256" key="1">
    <source>
        <dbReference type="SAM" id="MobiDB-lite"/>
    </source>
</evidence>
<gene>
    <name evidence="2" type="ordered locus">Cagg_1813</name>
</gene>
<keyword evidence="3" id="KW-1185">Reference proteome</keyword>
<feature type="region of interest" description="Disordered" evidence="1">
    <location>
        <begin position="17"/>
        <end position="80"/>
    </location>
</feature>
<evidence type="ECO:0000313" key="2">
    <source>
        <dbReference type="EMBL" id="ACL24711.1"/>
    </source>
</evidence>
<name>B8GAX2_CHLAD</name>
<feature type="compositionally biased region" description="Gly residues" evidence="1">
    <location>
        <begin position="30"/>
        <end position="40"/>
    </location>
</feature>
<dbReference type="AlphaFoldDB" id="B8GAX2"/>
<evidence type="ECO:0000313" key="3">
    <source>
        <dbReference type="Proteomes" id="UP000002508"/>
    </source>
</evidence>
<feature type="compositionally biased region" description="Basic and acidic residues" evidence="1">
    <location>
        <begin position="66"/>
        <end position="77"/>
    </location>
</feature>
<protein>
    <submittedName>
        <fullName evidence="2">Uncharacterized protein</fullName>
    </submittedName>
</protein>
<dbReference type="HOGENOM" id="CLU_1303087_0_0_0"/>
<accession>B8GAX2</accession>
<dbReference type="KEGG" id="cag:Cagg_1813"/>
<dbReference type="Proteomes" id="UP000002508">
    <property type="component" value="Chromosome"/>
</dbReference>
<feature type="compositionally biased region" description="Pro residues" evidence="1">
    <location>
        <begin position="44"/>
        <end position="54"/>
    </location>
</feature>
<dbReference type="EMBL" id="CP001337">
    <property type="protein sequence ID" value="ACL24711.1"/>
    <property type="molecule type" value="Genomic_DNA"/>
</dbReference>
<organism evidence="2 3">
    <name type="scientific">Chloroflexus aggregans (strain MD-66 / DSM 9485)</name>
    <dbReference type="NCBI Taxonomy" id="326427"/>
    <lineage>
        <taxon>Bacteria</taxon>
        <taxon>Bacillati</taxon>
        <taxon>Chloroflexota</taxon>
        <taxon>Chloroflexia</taxon>
        <taxon>Chloroflexales</taxon>
        <taxon>Chloroflexineae</taxon>
        <taxon>Chloroflexaceae</taxon>
        <taxon>Chloroflexus</taxon>
    </lineage>
</organism>
<dbReference type="STRING" id="326427.Cagg_1813"/>
<reference evidence="2" key="1">
    <citation type="submission" date="2008-12" db="EMBL/GenBank/DDBJ databases">
        <title>Complete sequence of Chloroflexus aggregans DSM 9485.</title>
        <authorList>
            <consortium name="US DOE Joint Genome Institute"/>
            <person name="Lucas S."/>
            <person name="Copeland A."/>
            <person name="Lapidus A."/>
            <person name="Glavina del Rio T."/>
            <person name="Dalin E."/>
            <person name="Tice H."/>
            <person name="Pitluck S."/>
            <person name="Foster B."/>
            <person name="Larimer F."/>
            <person name="Land M."/>
            <person name="Hauser L."/>
            <person name="Kyrpides N."/>
            <person name="Mikhailova N."/>
            <person name="Bryant D."/>
            <person name="Richardson P."/>
        </authorList>
    </citation>
    <scope>NUCLEOTIDE SEQUENCE</scope>
    <source>
        <strain evidence="2">DSM 9485</strain>
    </source>
</reference>
<proteinExistence type="predicted"/>
<sequence>MDVLDEGVGRAAAILGRLGCGPPSASQPGTAGGTGHGEGAAGRPTPPPGLPLPWPTHGRGTGTRPADPERLAADGRDAALPPPTVHHAALLLAEMGYLTPQTIPLFCACLVNPTDLTRYRARLALVRERAASALGRETIEQIARCYRCQDRAARAGCPATGEGTGCWRDWVDPGQMETLSYAVESTWIGRSRRSSTTGRTGCSGGRRMAIR</sequence>
<feature type="region of interest" description="Disordered" evidence="1">
    <location>
        <begin position="192"/>
        <end position="211"/>
    </location>
</feature>